<name>E0VAJ8_PEDHC</name>
<dbReference type="GO" id="GO:0005737">
    <property type="term" value="C:cytoplasm"/>
    <property type="evidence" value="ECO:0007669"/>
    <property type="project" value="InterPro"/>
</dbReference>
<dbReference type="Proteomes" id="UP000009046">
    <property type="component" value="Unassembled WGS sequence"/>
</dbReference>
<proteinExistence type="predicted"/>
<dbReference type="PANTHER" id="PTHR13067">
    <property type="entry name" value="CASPASE-ACTIVATED DNASE"/>
    <property type="match status" value="1"/>
</dbReference>
<dbReference type="OrthoDB" id="9943677at2759"/>
<dbReference type="InterPro" id="IPR015311">
    <property type="entry name" value="DFF40_C"/>
</dbReference>
<dbReference type="Pfam" id="PF09230">
    <property type="entry name" value="DFF40"/>
    <property type="match status" value="1"/>
</dbReference>
<evidence type="ECO:0000256" key="1">
    <source>
        <dbReference type="ARBA" id="ARBA00022703"/>
    </source>
</evidence>
<gene>
    <name evidence="5" type="primary">8232553</name>
    <name evidence="4" type="ORF">Phum_PHUM039880</name>
</gene>
<dbReference type="CTD" id="8232553"/>
<evidence type="ECO:0000313" key="4">
    <source>
        <dbReference type="EMBL" id="EEB10404.1"/>
    </source>
</evidence>
<dbReference type="GO" id="GO:0016787">
    <property type="term" value="F:hydrolase activity"/>
    <property type="evidence" value="ECO:0007669"/>
    <property type="project" value="InterPro"/>
</dbReference>
<dbReference type="GO" id="GO:0005634">
    <property type="term" value="C:nucleus"/>
    <property type="evidence" value="ECO:0007669"/>
    <property type="project" value="InterPro"/>
</dbReference>
<dbReference type="InterPro" id="IPR039729">
    <property type="entry name" value="DFF40"/>
</dbReference>
<dbReference type="GeneID" id="8232553"/>
<reference evidence="4" key="2">
    <citation type="submission" date="2007-04" db="EMBL/GenBank/DDBJ databases">
        <title>The genome of the human body louse.</title>
        <authorList>
            <consortium name="The Human Body Louse Genome Consortium"/>
            <person name="Kirkness E."/>
            <person name="Walenz B."/>
            <person name="Hass B."/>
            <person name="Bruggner R."/>
            <person name="Strausberg R."/>
        </authorList>
    </citation>
    <scope>NUCLEOTIDE SEQUENCE</scope>
    <source>
        <strain evidence="4">USDA</strain>
    </source>
</reference>
<dbReference type="FunCoup" id="E0VAJ8">
    <property type="interactions" value="178"/>
</dbReference>
<dbReference type="EMBL" id="DS235008">
    <property type="protein sequence ID" value="EEB10404.1"/>
    <property type="molecule type" value="Genomic_DNA"/>
</dbReference>
<dbReference type="GO" id="GO:0006309">
    <property type="term" value="P:apoptotic DNA fragmentation"/>
    <property type="evidence" value="ECO:0007669"/>
    <property type="project" value="InterPro"/>
</dbReference>
<keyword evidence="1 2" id="KW-0053">Apoptosis</keyword>
<dbReference type="EMBL" id="AAZO01000467">
    <property type="status" value="NOT_ANNOTATED_CDS"/>
    <property type="molecule type" value="Genomic_DNA"/>
</dbReference>
<dbReference type="HOGENOM" id="CLU_049235_0_0_1"/>
<dbReference type="EnsemblMetazoa" id="PHUM039880-RA">
    <property type="protein sequence ID" value="PHUM039880-PA"/>
    <property type="gene ID" value="PHUM039880"/>
</dbReference>
<dbReference type="AlphaFoldDB" id="E0VAJ8"/>
<dbReference type="SUPFAM" id="SSF54060">
    <property type="entry name" value="His-Me finger endonucleases"/>
    <property type="match status" value="1"/>
</dbReference>
<dbReference type="KEGG" id="phu:Phum_PHUM039880"/>
<protein>
    <submittedName>
        <fullName evidence="4">DNAation factor subunit beta, putative</fullName>
    </submittedName>
</protein>
<dbReference type="SUPFAM" id="SSF54277">
    <property type="entry name" value="CAD &amp; PB1 domains"/>
    <property type="match status" value="1"/>
</dbReference>
<dbReference type="SMART" id="SM00266">
    <property type="entry name" value="CAD"/>
    <property type="match status" value="1"/>
</dbReference>
<evidence type="ECO:0000313" key="6">
    <source>
        <dbReference type="Proteomes" id="UP000009046"/>
    </source>
</evidence>
<dbReference type="STRING" id="121224.E0VAJ8"/>
<dbReference type="eggNOG" id="ENOG502R0RF">
    <property type="taxonomic scope" value="Eukaryota"/>
</dbReference>
<dbReference type="OMA" id="KAEHVEW"/>
<dbReference type="VEuPathDB" id="VectorBase:PHUM039880"/>
<dbReference type="Pfam" id="PF02017">
    <property type="entry name" value="CIDE-N"/>
    <property type="match status" value="1"/>
</dbReference>
<keyword evidence="6" id="KW-1185">Reference proteome</keyword>
<reference evidence="5" key="3">
    <citation type="submission" date="2021-02" db="UniProtKB">
        <authorList>
            <consortium name="EnsemblMetazoa"/>
        </authorList>
    </citation>
    <scope>IDENTIFICATION</scope>
    <source>
        <strain evidence="5">USDA</strain>
    </source>
</reference>
<reference evidence="4" key="1">
    <citation type="submission" date="2007-04" db="EMBL/GenBank/DDBJ databases">
        <title>Annotation of Pediculus humanus corporis strain USDA.</title>
        <authorList>
            <person name="Kirkness E."/>
            <person name="Hannick L."/>
            <person name="Hass B."/>
            <person name="Bruggner R."/>
            <person name="Lawson D."/>
            <person name="Bidwell S."/>
            <person name="Joardar V."/>
            <person name="Caler E."/>
            <person name="Walenz B."/>
            <person name="Inman J."/>
            <person name="Schobel S."/>
            <person name="Galinsky K."/>
            <person name="Amedeo P."/>
            <person name="Strausberg R."/>
        </authorList>
    </citation>
    <scope>NUCLEOTIDE SEQUENCE</scope>
    <source>
        <strain evidence="4">USDA</strain>
    </source>
</reference>
<dbReference type="InterPro" id="IPR044925">
    <property type="entry name" value="His-Me_finger_sf"/>
</dbReference>
<accession>E0VAJ8</accession>
<organism>
    <name type="scientific">Pediculus humanus subsp. corporis</name>
    <name type="common">Body louse</name>
    <dbReference type="NCBI Taxonomy" id="121224"/>
    <lineage>
        <taxon>Eukaryota</taxon>
        <taxon>Metazoa</taxon>
        <taxon>Ecdysozoa</taxon>
        <taxon>Arthropoda</taxon>
        <taxon>Hexapoda</taxon>
        <taxon>Insecta</taxon>
        <taxon>Pterygota</taxon>
        <taxon>Neoptera</taxon>
        <taxon>Paraneoptera</taxon>
        <taxon>Psocodea</taxon>
        <taxon>Troctomorpha</taxon>
        <taxon>Phthiraptera</taxon>
        <taxon>Anoplura</taxon>
        <taxon>Pediculidae</taxon>
        <taxon>Pediculus</taxon>
    </lineage>
</organism>
<dbReference type="PROSITE" id="PS51135">
    <property type="entry name" value="CIDE_N"/>
    <property type="match status" value="1"/>
</dbReference>
<evidence type="ECO:0000259" key="3">
    <source>
        <dbReference type="PROSITE" id="PS51135"/>
    </source>
</evidence>
<evidence type="ECO:0000256" key="2">
    <source>
        <dbReference type="PROSITE-ProRule" id="PRU00447"/>
    </source>
</evidence>
<evidence type="ECO:0000313" key="5">
    <source>
        <dbReference type="EnsemblMetazoa" id="PHUM039880-PA"/>
    </source>
</evidence>
<sequence length="320" mass="37605">MKKGFKVTDKKRSKLIGVGCDSLSELVEKGRKKLSIAEDVVVALNDGTIVDDDDYFLNLPPQTILIFYRKNENILTGVDFLLNALREVNNYFLDAGTKAKELLSDKSGEMIELLEKYEGRGLVEMDGVEKNTREEHPDWFKGLETNSKTKNEYMYKKSQDRIRGYLYKFREDVRKNDRYVTDGDFRKKIESCLNFFKCKLKTDGYYGCYFDRTFAESTSDYEKIDSPEMKRKKSKSNRKNEIAIKENMNEGVNKLLFNFKNDDENELKISYCDRFGNFQCQGHWNENKCNFDKGHRINPYASRETRILFSTWNFDHRLVA</sequence>
<dbReference type="Gene3D" id="3.10.20.10">
    <property type="match status" value="1"/>
</dbReference>
<dbReference type="PANTHER" id="PTHR13067:SF2">
    <property type="entry name" value="CASPASE-ACTIVATED DNASE"/>
    <property type="match status" value="1"/>
</dbReference>
<dbReference type="InterPro" id="IPR003508">
    <property type="entry name" value="CIDE-N_dom"/>
</dbReference>
<dbReference type="GO" id="GO:0004520">
    <property type="term" value="F:DNA endonuclease activity"/>
    <property type="evidence" value="ECO:0007669"/>
    <property type="project" value="InterPro"/>
</dbReference>
<dbReference type="InParanoid" id="E0VAJ8"/>
<feature type="domain" description="CIDE-N" evidence="3">
    <location>
        <begin position="1"/>
        <end position="76"/>
    </location>
</feature>
<dbReference type="RefSeq" id="XP_002423142.1">
    <property type="nucleotide sequence ID" value="XM_002423097.1"/>
</dbReference>